<proteinExistence type="predicted"/>
<name>Q7U6D3_PARMW</name>
<sequence length="102" mass="11136">MHGMALASKDAPPFLGFKAGDLVLVEPLSADTAADADWWMGWIIHVDGGARDPRVPTLFQVADCDTGHVRWISADEATRLVLSGLETSNVVDFTSKRRKRLS</sequence>
<keyword evidence="2" id="KW-1185">Reference proteome</keyword>
<dbReference type="Proteomes" id="UP000001422">
    <property type="component" value="Chromosome"/>
</dbReference>
<dbReference type="eggNOG" id="ENOG5032IHA">
    <property type="taxonomic scope" value="Bacteria"/>
</dbReference>
<gene>
    <name evidence="1" type="ordered locus">SYNW1405</name>
</gene>
<dbReference type="AlphaFoldDB" id="Q7U6D3"/>
<evidence type="ECO:0000313" key="2">
    <source>
        <dbReference type="Proteomes" id="UP000001422"/>
    </source>
</evidence>
<evidence type="ECO:0000313" key="1">
    <source>
        <dbReference type="EMBL" id="CAE07920.1"/>
    </source>
</evidence>
<organism evidence="1 2">
    <name type="scientific">Parasynechococcus marenigrum (strain WH8102)</name>
    <dbReference type="NCBI Taxonomy" id="84588"/>
    <lineage>
        <taxon>Bacteria</taxon>
        <taxon>Bacillati</taxon>
        <taxon>Cyanobacteriota</taxon>
        <taxon>Cyanophyceae</taxon>
        <taxon>Synechococcales</taxon>
        <taxon>Prochlorococcaceae</taxon>
        <taxon>Parasynechococcus</taxon>
        <taxon>Parasynechococcus marenigrum</taxon>
    </lineage>
</organism>
<dbReference type="STRING" id="84588.SYNW1405"/>
<dbReference type="HOGENOM" id="CLU_155948_3_0_3"/>
<protein>
    <recommendedName>
        <fullName evidence="3">DUF3104 domain-containing protein</fullName>
    </recommendedName>
</protein>
<accession>Q7U6D3</accession>
<dbReference type="EMBL" id="BX569692">
    <property type="protein sequence ID" value="CAE07920.1"/>
    <property type="molecule type" value="Genomic_DNA"/>
</dbReference>
<evidence type="ECO:0008006" key="3">
    <source>
        <dbReference type="Google" id="ProtNLM"/>
    </source>
</evidence>
<dbReference type="KEGG" id="syw:SYNW1405"/>
<dbReference type="Pfam" id="PF11302">
    <property type="entry name" value="DUF3104"/>
    <property type="match status" value="1"/>
</dbReference>
<reference evidence="1 2" key="1">
    <citation type="journal article" date="2003" name="Nature">
        <title>The genome of a motile marine Synechococcus.</title>
        <authorList>
            <person name="Palenik B."/>
            <person name="Brahamsha B."/>
            <person name="Larimer F."/>
            <person name="Land M."/>
            <person name="Hauser L."/>
            <person name="Chain P."/>
            <person name="Lamerdin J."/>
            <person name="Regala W."/>
            <person name="Allen E.A."/>
            <person name="McCarren J."/>
            <person name="Paulsen I."/>
            <person name="Dufresne A."/>
            <person name="Partensky F."/>
            <person name="Webb E."/>
            <person name="Waterbury J."/>
        </authorList>
    </citation>
    <scope>NUCLEOTIDE SEQUENCE [LARGE SCALE GENOMIC DNA]</scope>
    <source>
        <strain evidence="1 2">WH8102</strain>
    </source>
</reference>
<dbReference type="InterPro" id="IPR021453">
    <property type="entry name" value="DUF3104"/>
</dbReference>